<dbReference type="OrthoDB" id="10001248at2759"/>
<dbReference type="AlphaFoldDB" id="A0A8K0ADU1"/>
<dbReference type="Pfam" id="PF00811">
    <property type="entry name" value="Ependymin"/>
    <property type="match status" value="1"/>
</dbReference>
<reference evidence="2" key="1">
    <citation type="submission" date="2022-01" db="EMBL/GenBank/DDBJ databases">
        <authorList>
            <person name="Braso-Vives M."/>
        </authorList>
    </citation>
    <scope>NUCLEOTIDE SEQUENCE</scope>
</reference>
<name>A0A8K0ADU1_BRALA</name>
<proteinExistence type="inferred from homology"/>
<organism evidence="2 3">
    <name type="scientific">Branchiostoma lanceolatum</name>
    <name type="common">Common lancelet</name>
    <name type="synonym">Amphioxus lanceolatum</name>
    <dbReference type="NCBI Taxonomy" id="7740"/>
    <lineage>
        <taxon>Eukaryota</taxon>
        <taxon>Metazoa</taxon>
        <taxon>Chordata</taxon>
        <taxon>Cephalochordata</taxon>
        <taxon>Leptocardii</taxon>
        <taxon>Amphioxiformes</taxon>
        <taxon>Branchiostomatidae</taxon>
        <taxon>Branchiostoma</taxon>
    </lineage>
</organism>
<dbReference type="EMBL" id="OV696694">
    <property type="protein sequence ID" value="CAH1274142.1"/>
    <property type="molecule type" value="Genomic_DNA"/>
</dbReference>
<dbReference type="GO" id="GO:0005764">
    <property type="term" value="C:lysosome"/>
    <property type="evidence" value="ECO:0007669"/>
    <property type="project" value="TreeGrafter"/>
</dbReference>
<dbReference type="Proteomes" id="UP000838412">
    <property type="component" value="Chromosome 9"/>
</dbReference>
<dbReference type="InterPro" id="IPR001299">
    <property type="entry name" value="Ependymin"/>
</dbReference>
<evidence type="ECO:0000313" key="2">
    <source>
        <dbReference type="EMBL" id="CAH1274142.1"/>
    </source>
</evidence>
<gene>
    <name evidence="2" type="primary">EPDR1</name>
    <name evidence="2" type="ORF">BLAG_LOCUS25252</name>
</gene>
<dbReference type="GO" id="GO:0007160">
    <property type="term" value="P:cell-matrix adhesion"/>
    <property type="evidence" value="ECO:0007669"/>
    <property type="project" value="InterPro"/>
</dbReference>
<dbReference type="GO" id="GO:0005509">
    <property type="term" value="F:calcium ion binding"/>
    <property type="evidence" value="ECO:0007669"/>
    <property type="project" value="InterPro"/>
</dbReference>
<comment type="similarity">
    <text evidence="1">Belongs to the ependymin family.</text>
</comment>
<sequence>MKDVCIIRESSSHWGVPMVLLKKPDNSSKHAQEVKEELTMAFKKIKEHLTTSHKGQKDVCDRKCNGMVSGKEIEYGCQYLLHSEELNCNYVVYYRSVAKERSRTLRAGVIGLPEAFAGSPFLLGATIADHVEDPGPCCTPKQWSGTLSIISDTVIDGKLSTTNQTMMYYYDYNNKKTATVGEWFRVVEDYNKMVAYTIASGTCTTRKLTIPISNCVPAKATFLGSYQYGGPQGFKVNEYSDEFPPNIKRRNSFTADGCIPVRETGFTTGPNATAYSQDFIDIVPSIEDPSVFDVPSPPCQVDTDLDHAVTFAMIAKVVVPFVLYLAGAY</sequence>
<dbReference type="GO" id="GO:0005576">
    <property type="term" value="C:extracellular region"/>
    <property type="evidence" value="ECO:0007669"/>
    <property type="project" value="InterPro"/>
</dbReference>
<evidence type="ECO:0000256" key="1">
    <source>
        <dbReference type="ARBA" id="ARBA00010771"/>
    </source>
</evidence>
<dbReference type="PANTHER" id="PTHR10697">
    <property type="entry name" value="MAMMALIAN EPENDYMIN-RELATED PROTEIN 1"/>
    <property type="match status" value="1"/>
</dbReference>
<protein>
    <submittedName>
        <fullName evidence="2">EPDR1 protein</fullName>
    </submittedName>
</protein>
<accession>A0A8K0ADU1</accession>
<evidence type="ECO:0000313" key="3">
    <source>
        <dbReference type="Proteomes" id="UP000838412"/>
    </source>
</evidence>
<dbReference type="PANTHER" id="PTHR10697:SF13">
    <property type="entry name" value="RICIN B LECTIN DOMAIN-CONTAINING PROTEIN"/>
    <property type="match status" value="1"/>
</dbReference>
<keyword evidence="3" id="KW-1185">Reference proteome</keyword>